<dbReference type="Proteomes" id="UP000823388">
    <property type="component" value="Chromosome 4N"/>
</dbReference>
<proteinExistence type="predicted"/>
<evidence type="ECO:0000313" key="4">
    <source>
        <dbReference type="Proteomes" id="UP000823388"/>
    </source>
</evidence>
<dbReference type="EMBL" id="CM029044">
    <property type="protein sequence ID" value="KAG2608268.1"/>
    <property type="molecule type" value="Genomic_DNA"/>
</dbReference>
<name>A0A8T0TF66_PANVG</name>
<evidence type="ECO:0008006" key="5">
    <source>
        <dbReference type="Google" id="ProtNLM"/>
    </source>
</evidence>
<keyword evidence="2" id="KW-0732">Signal</keyword>
<sequence>MWLCPVAGALKVFYGLLAKAACKKSWLCGLRANREREEEYAHLHGPVGSIRPIIADREQEQGGRKAFMRHTSASRGARQRRNPEQRRPRIKYGASRAPCLRSGWGCLFASCKLSPPSSSTKRQKCWELGLVAWLCVRRGNFSPFLPAWKARHRGKSNSVMSLYLTDILFLVSRTYVKVV</sequence>
<evidence type="ECO:0000256" key="1">
    <source>
        <dbReference type="SAM" id="MobiDB-lite"/>
    </source>
</evidence>
<dbReference type="AlphaFoldDB" id="A0A8T0TF66"/>
<keyword evidence="4" id="KW-1185">Reference proteome</keyword>
<organism evidence="3 4">
    <name type="scientific">Panicum virgatum</name>
    <name type="common">Blackwell switchgrass</name>
    <dbReference type="NCBI Taxonomy" id="38727"/>
    <lineage>
        <taxon>Eukaryota</taxon>
        <taxon>Viridiplantae</taxon>
        <taxon>Streptophyta</taxon>
        <taxon>Embryophyta</taxon>
        <taxon>Tracheophyta</taxon>
        <taxon>Spermatophyta</taxon>
        <taxon>Magnoliopsida</taxon>
        <taxon>Liliopsida</taxon>
        <taxon>Poales</taxon>
        <taxon>Poaceae</taxon>
        <taxon>PACMAD clade</taxon>
        <taxon>Panicoideae</taxon>
        <taxon>Panicodae</taxon>
        <taxon>Paniceae</taxon>
        <taxon>Panicinae</taxon>
        <taxon>Panicum</taxon>
        <taxon>Panicum sect. Hiantes</taxon>
    </lineage>
</organism>
<feature type="signal peptide" evidence="2">
    <location>
        <begin position="1"/>
        <end position="18"/>
    </location>
</feature>
<evidence type="ECO:0000256" key="2">
    <source>
        <dbReference type="SAM" id="SignalP"/>
    </source>
</evidence>
<gene>
    <name evidence="3" type="ORF">PVAP13_4NG311701</name>
</gene>
<evidence type="ECO:0000313" key="3">
    <source>
        <dbReference type="EMBL" id="KAG2608268.1"/>
    </source>
</evidence>
<comment type="caution">
    <text evidence="3">The sequence shown here is derived from an EMBL/GenBank/DDBJ whole genome shotgun (WGS) entry which is preliminary data.</text>
</comment>
<protein>
    <recommendedName>
        <fullName evidence="5">Secreted protein</fullName>
    </recommendedName>
</protein>
<feature type="region of interest" description="Disordered" evidence="1">
    <location>
        <begin position="64"/>
        <end position="87"/>
    </location>
</feature>
<accession>A0A8T0TF66</accession>
<reference evidence="3" key="1">
    <citation type="submission" date="2020-05" db="EMBL/GenBank/DDBJ databases">
        <title>WGS assembly of Panicum virgatum.</title>
        <authorList>
            <person name="Lovell J.T."/>
            <person name="Jenkins J."/>
            <person name="Shu S."/>
            <person name="Juenger T.E."/>
            <person name="Schmutz J."/>
        </authorList>
    </citation>
    <scope>NUCLEOTIDE SEQUENCE</scope>
    <source>
        <strain evidence="3">AP13</strain>
    </source>
</reference>
<feature type="chain" id="PRO_5035903455" description="Secreted protein" evidence="2">
    <location>
        <begin position="19"/>
        <end position="179"/>
    </location>
</feature>